<comment type="caution">
    <text evidence="2">The sequence shown here is derived from an EMBL/GenBank/DDBJ whole genome shotgun (WGS) entry which is preliminary data.</text>
</comment>
<evidence type="ECO:0000313" key="3">
    <source>
        <dbReference type="Proteomes" id="UP001163846"/>
    </source>
</evidence>
<evidence type="ECO:0000313" key="2">
    <source>
        <dbReference type="EMBL" id="KAJ3840318.1"/>
    </source>
</evidence>
<reference evidence="2" key="1">
    <citation type="submission" date="2022-08" db="EMBL/GenBank/DDBJ databases">
        <authorList>
            <consortium name="DOE Joint Genome Institute"/>
            <person name="Min B."/>
            <person name="Riley R."/>
            <person name="Sierra-Patev S."/>
            <person name="Naranjo-Ortiz M."/>
            <person name="Looney B."/>
            <person name="Konkel Z."/>
            <person name="Slot J.C."/>
            <person name="Sakamoto Y."/>
            <person name="Steenwyk J.L."/>
            <person name="Rokas A."/>
            <person name="Carro J."/>
            <person name="Camarero S."/>
            <person name="Ferreira P."/>
            <person name="Molpeceres G."/>
            <person name="Ruiz-Duenas F.J."/>
            <person name="Serrano A."/>
            <person name="Henrissat B."/>
            <person name="Drula E."/>
            <person name="Hughes K.W."/>
            <person name="Mata J.L."/>
            <person name="Ishikawa N.K."/>
            <person name="Vargas-Isla R."/>
            <person name="Ushijima S."/>
            <person name="Smith C.A."/>
            <person name="Ahrendt S."/>
            <person name="Andreopoulos W."/>
            <person name="He G."/>
            <person name="Labutti K."/>
            <person name="Lipzen A."/>
            <person name="Ng V."/>
            <person name="Sandor L."/>
            <person name="Barry K."/>
            <person name="Martinez A.T."/>
            <person name="Xiao Y."/>
            <person name="Gibbons J.G."/>
            <person name="Terashima K."/>
            <person name="Hibbett D.S."/>
            <person name="Grigoriev I.V."/>
        </authorList>
    </citation>
    <scope>NUCLEOTIDE SEQUENCE</scope>
    <source>
        <strain evidence="2">TFB9207</strain>
    </source>
</reference>
<dbReference type="AlphaFoldDB" id="A0AA38PCD4"/>
<sequence>MALSYSKSCLIGAIMESMAYGLYFLLFCRCARILWKRHDKGAVSLYLTGATITLFVLITMRMVLDNYASVTAFTYAPTTPNAAEIYLGSFGNGAMFRTGTYVALTIVADIFIVFRVYAVWGNNIFVAIVPALLAVADIVTGALTIQTIQRLTAGSSPDGSSIATHLLIFYGFTLGVNVLSTFLIALRIYLVQRQTRVIKSSMDLNLAIEVVVESAALYSSSLIAMIAPTATGSNVQYCMLSVVSA</sequence>
<organism evidence="2 3">
    <name type="scientific">Lentinula raphanica</name>
    <dbReference type="NCBI Taxonomy" id="153919"/>
    <lineage>
        <taxon>Eukaryota</taxon>
        <taxon>Fungi</taxon>
        <taxon>Dikarya</taxon>
        <taxon>Basidiomycota</taxon>
        <taxon>Agaricomycotina</taxon>
        <taxon>Agaricomycetes</taxon>
        <taxon>Agaricomycetidae</taxon>
        <taxon>Agaricales</taxon>
        <taxon>Marasmiineae</taxon>
        <taxon>Omphalotaceae</taxon>
        <taxon>Lentinula</taxon>
    </lineage>
</organism>
<feature type="transmembrane region" description="Helical" evidence="1">
    <location>
        <begin position="43"/>
        <end position="64"/>
    </location>
</feature>
<accession>A0AA38PCD4</accession>
<feature type="transmembrane region" description="Helical" evidence="1">
    <location>
        <begin position="98"/>
        <end position="117"/>
    </location>
</feature>
<dbReference type="EMBL" id="MU806084">
    <property type="protein sequence ID" value="KAJ3840318.1"/>
    <property type="molecule type" value="Genomic_DNA"/>
</dbReference>
<feature type="transmembrane region" description="Helical" evidence="1">
    <location>
        <begin position="124"/>
        <end position="148"/>
    </location>
</feature>
<keyword evidence="1" id="KW-0812">Transmembrane</keyword>
<keyword evidence="3" id="KW-1185">Reference proteome</keyword>
<dbReference type="Proteomes" id="UP001163846">
    <property type="component" value="Unassembled WGS sequence"/>
</dbReference>
<feature type="transmembrane region" description="Helical" evidence="1">
    <location>
        <begin position="12"/>
        <end position="31"/>
    </location>
</feature>
<gene>
    <name evidence="2" type="ORF">F5878DRAFT_533877</name>
</gene>
<feature type="transmembrane region" description="Helical" evidence="1">
    <location>
        <begin position="168"/>
        <end position="190"/>
    </location>
</feature>
<protein>
    <submittedName>
        <fullName evidence="2">Uncharacterized protein</fullName>
    </submittedName>
</protein>
<proteinExistence type="predicted"/>
<keyword evidence="1" id="KW-0472">Membrane</keyword>
<evidence type="ECO:0000256" key="1">
    <source>
        <dbReference type="SAM" id="Phobius"/>
    </source>
</evidence>
<keyword evidence="1" id="KW-1133">Transmembrane helix</keyword>
<name>A0AA38PCD4_9AGAR</name>